<dbReference type="HOGENOM" id="CLU_3383109_0_0_0"/>
<accession>F8L1I0</accession>
<evidence type="ECO:0000313" key="2">
    <source>
        <dbReference type="Proteomes" id="UP000000495"/>
    </source>
</evidence>
<protein>
    <submittedName>
        <fullName evidence="1">Uncharacterized protein</fullName>
    </submittedName>
</protein>
<organism evidence="1 2">
    <name type="scientific">Parachlamydia acanthamoebae (strain UV7)</name>
    <dbReference type="NCBI Taxonomy" id="765952"/>
    <lineage>
        <taxon>Bacteria</taxon>
        <taxon>Pseudomonadati</taxon>
        <taxon>Chlamydiota</taxon>
        <taxon>Chlamydiia</taxon>
        <taxon>Parachlamydiales</taxon>
        <taxon>Parachlamydiaceae</taxon>
        <taxon>Parachlamydia</taxon>
    </lineage>
</organism>
<dbReference type="STRING" id="765952.PUV_21720"/>
<reference key="1">
    <citation type="journal article" date="2011" name="Mol. Biol. Evol.">
        <title>Unity in variety -- the pan-genome of the Chlamydiae.</title>
        <authorList>
            <person name="Collingro A."/>
            <person name="Tischler P."/>
            <person name="Weinmaier T."/>
            <person name="Penz T."/>
            <person name="Heinz E."/>
            <person name="Brunham R.C."/>
            <person name="Read T.D."/>
            <person name="Bavoil P.M."/>
            <person name="Sachse K."/>
            <person name="Kahane S."/>
            <person name="Friedman M.G."/>
            <person name="Rattei T."/>
            <person name="Myers G.S.A."/>
            <person name="Horn M."/>
        </authorList>
    </citation>
    <scope>NUCLEOTIDE SEQUENCE</scope>
    <source>
        <strain>UV7</strain>
    </source>
</reference>
<dbReference type="KEGG" id="puv:PUV_21720"/>
<dbReference type="EMBL" id="FR872580">
    <property type="protein sequence ID" value="CCB87122.1"/>
    <property type="molecule type" value="Genomic_DNA"/>
</dbReference>
<sequence length="33" mass="3756">MYKDFMDMFEANGVVDIVFKTDEELALGVEKNG</sequence>
<gene>
    <name evidence="1" type="ordered locus">PUV_21720</name>
</gene>
<dbReference type="AlphaFoldDB" id="F8L1I0"/>
<proteinExistence type="predicted"/>
<keyword evidence="2" id="KW-1185">Reference proteome</keyword>
<evidence type="ECO:0000313" key="1">
    <source>
        <dbReference type="EMBL" id="CCB87122.1"/>
    </source>
</evidence>
<dbReference type="Proteomes" id="UP000000495">
    <property type="component" value="Chromosome"/>
</dbReference>
<reference evidence="1 2" key="2">
    <citation type="journal article" date="2011" name="Mol. Biol. Evol.">
        <title>Unity in variety--the pan-genome of the Chlamydiae.</title>
        <authorList>
            <person name="Collingro A."/>
            <person name="Tischler P."/>
            <person name="Weinmaier T."/>
            <person name="Penz T."/>
            <person name="Heinz E."/>
            <person name="Brunham R.C."/>
            <person name="Read T.D."/>
            <person name="Bavoil P.M."/>
            <person name="Sachse K."/>
            <person name="Kahane S."/>
            <person name="Friedman M.G."/>
            <person name="Rattei T."/>
            <person name="Myers G.S."/>
            <person name="Horn M."/>
        </authorList>
    </citation>
    <scope>NUCLEOTIDE SEQUENCE [LARGE SCALE GENOMIC DNA]</scope>
    <source>
        <strain evidence="2">UV7</strain>
    </source>
</reference>
<name>F8L1I0_PARAV</name>